<dbReference type="GO" id="GO:0003677">
    <property type="term" value="F:DNA binding"/>
    <property type="evidence" value="ECO:0007669"/>
    <property type="project" value="InterPro"/>
</dbReference>
<organism evidence="3 4">
    <name type="scientific">Bacillus thuringiensis</name>
    <dbReference type="NCBI Taxonomy" id="1428"/>
    <lineage>
        <taxon>Bacteria</taxon>
        <taxon>Bacillati</taxon>
        <taxon>Bacillota</taxon>
        <taxon>Bacilli</taxon>
        <taxon>Bacillales</taxon>
        <taxon>Bacillaceae</taxon>
        <taxon>Bacillus</taxon>
        <taxon>Bacillus cereus group</taxon>
    </lineage>
</organism>
<evidence type="ECO:0000313" key="4">
    <source>
        <dbReference type="Proteomes" id="UP001274571"/>
    </source>
</evidence>
<keyword evidence="1" id="KW-0175">Coiled coil</keyword>
<evidence type="ECO:0000256" key="1">
    <source>
        <dbReference type="SAM" id="Coils"/>
    </source>
</evidence>
<name>A0AAW9GDZ8_BACTU</name>
<dbReference type="InterPro" id="IPR005039">
    <property type="entry name" value="Ant_C"/>
</dbReference>
<comment type="caution">
    <text evidence="3">The sequence shown here is derived from an EMBL/GenBank/DDBJ whole genome shotgun (WGS) entry which is preliminary data.</text>
</comment>
<feature type="coiled-coil region" evidence="1">
    <location>
        <begin position="192"/>
        <end position="237"/>
    </location>
</feature>
<feature type="domain" description="Antirepressor protein C-terminal" evidence="2">
    <location>
        <begin position="259"/>
        <end position="356"/>
    </location>
</feature>
<protein>
    <submittedName>
        <fullName evidence="3">Phage antirepressor KilAC domain-containing protein</fullName>
    </submittedName>
</protein>
<accession>A0AAW9GDZ8</accession>
<dbReference type="RefSeq" id="WP_320480627.1">
    <property type="nucleotide sequence ID" value="NZ_JAXCMD010000001.1"/>
</dbReference>
<reference evidence="3" key="1">
    <citation type="submission" date="2023-11" db="EMBL/GenBank/DDBJ databases">
        <title>Genome Sequence of Bacillus thuringiensis stain BLB 30AF.</title>
        <authorList>
            <person name="Farhat A."/>
        </authorList>
    </citation>
    <scope>NUCLEOTIDE SEQUENCE</scope>
    <source>
        <strain evidence="3">BLB30AF</strain>
    </source>
</reference>
<proteinExistence type="predicted"/>
<dbReference type="Pfam" id="PF03374">
    <property type="entry name" value="ANT"/>
    <property type="match status" value="1"/>
</dbReference>
<dbReference type="EMBL" id="JAXCMD010000001">
    <property type="protein sequence ID" value="MDY0849652.1"/>
    <property type="molecule type" value="Genomic_DNA"/>
</dbReference>
<dbReference type="Proteomes" id="UP001274571">
    <property type="component" value="Unassembled WGS sequence"/>
</dbReference>
<evidence type="ECO:0000259" key="2">
    <source>
        <dbReference type="Pfam" id="PF03374"/>
    </source>
</evidence>
<evidence type="ECO:0000313" key="3">
    <source>
        <dbReference type="EMBL" id="MDY0849652.1"/>
    </source>
</evidence>
<dbReference type="AlphaFoldDB" id="A0AAW9GDZ8"/>
<gene>
    <name evidence="3" type="ORF">SOH20_01690</name>
</gene>
<sequence length="372" mass="42926">MKTNTKENVNENIIYEKSLREEIGKHRDKAFDIINKVGGLMLLDNESLAPLNEVARFYNATRDTIKMLIRNNKKEFQKTGVKVVSGRDVINSVGKNNLPTEIEQKNGYKLITIGERSAKIANGRNTMLTKDSIIRVGMMLRDSEVAREFRDQATEILKRADVNTIVEVKDDQLRKKAELYDKMTDGVPKMAQESLLTTIEHYQTTVRELERKAEQELQEERKITQDAKAARKKAEENTKLFEQLATETGEKLESVVKDLEKARRKSDLFDRYIDSGLNMTLQEFCKRYLDGIKTKSFIAWLQSDGILYENRNTNAVYRTRKGFEQWLINVPVKQYNNAMKTTLMITPSGVVKLAQKYVGDPRLNEPWIEFGN</sequence>